<dbReference type="Gene3D" id="3.90.1750.10">
    <property type="entry name" value="Hect, E3 ligase catalytic domains"/>
    <property type="match status" value="1"/>
</dbReference>
<dbReference type="Gene3D" id="3.30.2160.10">
    <property type="entry name" value="Hect, E3 ligase catalytic domain"/>
    <property type="match status" value="1"/>
</dbReference>
<dbReference type="GO" id="GO:0005737">
    <property type="term" value="C:cytoplasm"/>
    <property type="evidence" value="ECO:0007669"/>
    <property type="project" value="TreeGrafter"/>
</dbReference>
<dbReference type="SMART" id="SM00165">
    <property type="entry name" value="UBA"/>
    <property type="match status" value="1"/>
</dbReference>
<keyword evidence="1 2" id="KW-0833">Ubl conjugation pathway</keyword>
<dbReference type="Gene3D" id="2.60.120.200">
    <property type="match status" value="2"/>
</dbReference>
<dbReference type="PROSITE" id="PS50237">
    <property type="entry name" value="HECT"/>
    <property type="match status" value="1"/>
</dbReference>
<comment type="caution">
    <text evidence="8">The sequence shown here is derived from an EMBL/GenBank/DDBJ whole genome shotgun (WGS) entry which is preliminary data.</text>
</comment>
<dbReference type="SUPFAM" id="SSF56204">
    <property type="entry name" value="Hect, E3 ligase catalytic domain"/>
    <property type="match status" value="1"/>
</dbReference>
<dbReference type="SMART" id="SM00119">
    <property type="entry name" value="HECTc"/>
    <property type="match status" value="1"/>
</dbReference>
<dbReference type="PROSITE" id="PS51416">
    <property type="entry name" value="MIB_HERC2"/>
    <property type="match status" value="1"/>
</dbReference>
<dbReference type="InterPro" id="IPR010606">
    <property type="entry name" value="Mib_Herc2"/>
</dbReference>
<dbReference type="Gene3D" id="1.10.8.10">
    <property type="entry name" value="DNA helicase RuvA subunit, C-terminal domain"/>
    <property type="match status" value="1"/>
</dbReference>
<organism evidence="8 9">
    <name type="scientific">Aphanomyces euteiches</name>
    <dbReference type="NCBI Taxonomy" id="100861"/>
    <lineage>
        <taxon>Eukaryota</taxon>
        <taxon>Sar</taxon>
        <taxon>Stramenopiles</taxon>
        <taxon>Oomycota</taxon>
        <taxon>Saprolegniomycetes</taxon>
        <taxon>Saprolegniales</taxon>
        <taxon>Verrucalvaceae</taxon>
        <taxon>Aphanomyces</taxon>
    </lineage>
</organism>
<dbReference type="SUPFAM" id="SSF49854">
    <property type="entry name" value="Spermadhesin, CUB domain"/>
    <property type="match status" value="2"/>
</dbReference>
<dbReference type="CDD" id="cd11709">
    <property type="entry name" value="SPRY"/>
    <property type="match status" value="1"/>
</dbReference>
<name>A0A6G0X4Z1_9STRA</name>
<dbReference type="Pfam" id="PF06701">
    <property type="entry name" value="MIB_HERC2"/>
    <property type="match status" value="1"/>
</dbReference>
<keyword evidence="9" id="KW-1185">Reference proteome</keyword>
<evidence type="ECO:0008006" key="10">
    <source>
        <dbReference type="Google" id="ProtNLM"/>
    </source>
</evidence>
<dbReference type="InterPro" id="IPR035914">
    <property type="entry name" value="Sperma_CUB_dom_sf"/>
</dbReference>
<sequence>MNAEDDQWIRVSFSSLKEESALIELFTSLQETAPSLTQDPATMTNSSTSVNGVTMSLEELNQDADVARLLLFARHRRRINESKESDQSKKRKISPNGGVNPASLVLKEPSLLGESPEFLQAIQRQAKKGAIVERFIQAIDKYPQSTPLLTVSNNAVKDLPDDALIQESSSSEHDSLALKLFSLASCRVQLAMLKSMAPEIRTSCVTEMVGAILDFPTMGLSNIKRKSAEEATFDAMYNFGRSIMQDHVMGDGLLLVLALGISRGRIHYLLEVVQNLLRSPYDCHIDPRCAVYYDRLSERLNNYSPPTSLSLLDETLLLHSVQVKSDDTFNEKVSIASDGVYIYSWCSLGGMMKIGTGVSGTVSGQVYARAPAAIFLEYFADKRHVLRAVCGRVELVTTTFSEVLTEQLTVQEKFGEGQLLVVYFYDSVLQDMLFDSTDRMCIPREATIAHAVFGSFVDVTSTVQQFEPHAVFTDDLSQLPNAQLLVMLSPLAKETSVRCKIYRKGDVIFKPQVVSSVSLLYREDELYLNVSPASDFEFLEVSPEDLRVKRIISRVEPENYISITHIQWLTEGDYIYDVYLQGYQRLGVHVYDLLNSSMKFLRTIVVPYETLPGKCQFYTNGRILTMLSCGNSSSFTQFDLQNSTITHSSCIKIVESRALTYDFLSNSVWSLALHSNKTVCYQNKGPRAYLRNKHVYNTLVTPESALQASDELKYEGCKWILRVLAKMDKIASTLPKQIHVDVIPFAVDHHVETFKALVQNVCTYGNRFCRGESLEPWEHYALKASLIVLDANIVALDVSKNNKIVKFIMTSELFDTVSSIVRFPRRDDPIVVSTLQLYLSALDIFYQEPIEQMALVVEYMSLLVSASLHLSEVPVLKLLLQRLSNVEKLKYILAQTKFFEYLDALLSCSVNWDKMKSEDQEISEELVALLYSMTQVLLWGCRRHQIDDTHVWFFLERVVQSSIQLLQIESNLGLQHLEFSIVGQICPLLFTAVDHFAMVPPMEKCEKVCNLLSEFLKLVGHYNKINFEVRESLIDSSHTTKVIKQMESPHEYQNNMHVLNELRIPGATKLSITFDPRSSTEYGYDYVTFFKDDTQTAYYGEEKYSGRGEEHNWPGVGDNPPLVIEAEDCQVLFHSDGSGVDWGYKFTVVGIVETHTAYLSLPWLVHVEEALVMLLTSLSTTLLRGKMLTQISSTESSQRVLLSSRLLQGGKQETTDHIVEFLREMIDPAEGSTAAEVVAELKQKTAQDQGSIPHINRAVRAVAAAILHHNLWGMEVIQHANDGEDLTSHVLQAWKIAQKMRQWFDVGDALEATVHRTSTGRPGLKRQPSAYKGQSEEAIMQLCQAVVDRAVFLLEFTPASFSFIRAAKLRWNLIAKYTTAIHRKNSWLHLVSELNAATELKSMLEYRRTSMERLKAPKSITELVLEFVQSDVDVQELQSILVTRNYRASNRAVGIAAIASALTASSSRRLQQYLLEGMARSMRQIGMEDCCLTNMHFFNSTNGCDEKNRKILSETVAVCLKAFAQVLGSKISDTKDANIESAILTSTLKAMAMDYDVRDSYLLYESKVLPHILRLLPSEDLRIRRAAQAIIRVLLAHFVAVQEDHDDVPNLSSFQKQLLAAVRLQLEGVVASAQRKEDGICLTRNQSGPCAPYVPLLPNHSISFWLFVEEPACQYALKIGDEVRRGPHWISTQDEDGGENGLGNIVAITSPTTVQVKWSNTNQTTVYTWDPSIPLYEVQLVDEGVGGMLFLRGNRNLVCDTDEMFPWSHFGLFLTDEGQLKYVISSGVEKDTIFESTDTVHMNAWNHICLVKEDSLLQIYLNGSLDSQHRLEDTGKASRYHRIIQSDHPCTGSGETNRWPIHFPGAKRLVVTFDPLTQLDKANGDYICFFVSNNEEQVWGASKYTNTFPGVGSEQPLLIPSDSVLVYFHSSSSTMKWGFRLLVGAEYDDERHNHDTFNPFPFYFGEPPARVLDAPSAQGWISQFAIVNSPLSNHEIALHMRLESQESMPTSFPIDRALQTLGLIQTCIETQFGRKFIINSAVIRHLLVLSFMGAVETQCGALYVLAELAPSLTTSQIDEAFEGAFPSSKLTFIETVWEHIGAILNVWPQEEPSICFYAVLRVKMSAQNVMSMFRAYTALIVALAKSQKWLECIYSLMLSSLDHNNCSSNFNLVLASVATLGGSYDGVGIGSRVGCCVNIDGKESIEVGSVIQFRLKGETRMANVLFDCDTSRPVDVPIADITVEENEHEGEETISNVWDKDQMHVIMSKLERLLYSWHSIHNHTQSIVRYKPMIKTQDKTEVLESEHPYLNDTHQIYTLEFPGAESIEIIFDTRTATESDCDFIRFQKRDGSGGVYGDDKYSGCHFPGIGSVPPLHIPSSSVDVIFHSDSSNTDWGFRLSATAKLKVSLPPPEIPPTPSRGAWSDLRARIYKLMAQHTRVFAPSWSRSMISEISQTAVSPYEGRCLTSMPKSQVFESKHPYANSISEYMAVTFKGANMLTISFDPLSRTEHGCDYVVFFKDKSLGDRWGEYQYTGRAGTENWPGCGGRPPLIIPAEGFTLLWCTDSSNVDWGWKFIVKANFPSVSPLELTADQLSQRAYHMSEMLYEETKYQTRPLSKAFHGFERDQTVPESKTLSPTFSPPSTRKTPKWYRPQASLEIALHENPDEESAVLVVLSHHEHVRLCDEKVDWFKVETRNGYIGWLKKRKGDNWLAYPIDGLSNVEYIDEDTVIMSIDDKYEQDNSVDDTNEEQEELASFTSHFTLEELKGHSHRLHALAVETYDALAIQCARHCLLTMFSISPCPFIPEASSSTVVVDIMVTLLKQSQPQQNDYLKHQLHKWIHAVPMFLSDVLSFAISSLYQAMEKLPKSRAIVRTLESPHPYNDNTDAYWRVDMPGATRIKVVFDPLSKTEAGCDWLCFYSANDRSVTYGEAQYSGRGGSENWPGFGNRPPLIIDSDCFEVYFHTDGSGTDWGWAFTAFGIVSDDETNNTLNLNDAQLGCWLLKSIVTIPDVTFDIGKELFSAKTLQAWLDYLIYMPKQIKVEVLQTITAVALNSKSWLVASSNVRLSSKLRFFIKKRMKAQHKNEERQDPKSSYLQALVQCSLALDYAIETIGYPTPSTIVTKKNIQMTTSESPELIFASDLKGALSSSNSHCAWRYEIKTITDYLILGLKDDNGWCLAWSNFFDNRNTKHDASVWADEVTILQGDIIHIECDFAHHMVSFLRNNVLIHEILIPASITSLFPFVCLFHPLDVIVLSFALSYALHVDVADPMWYKKVISGSSALLAETIEKPCIITRESSHPMSDEIWQEEIHFPNAIKLEIRFDRQTQMGPKDTISFVSTSNQRIDLTGLDGTTMTSHPAFGLHDMRSTLNPGDSVVRGEDWIYGDEDGGPGHVGHVVEVVAWKQRSGMGVKVKWSYNNHENIYRYGYNGYFDVAQTSSAAPSVMWMTGDTVTVTANPFRLACTNPTGFQGSLDFNRQTYFHFDVSKDLKLSSDFSIQFWIRLADFKDDKRSQTVFFAGFPIPGNSFMHLSVSSKLKFRLVFKTDDFVDSMSTESLLPSHTWTHMTIASSGSDVTIYKFGEKWAHHTFFGRSSYNTCFNTMYWGHVRNVSRDDFKQMVGFGGQLYDIQLWNAPLSTSDIRRTLFERNPVDELFPTPKAISKWSTVNNTGKDFLSIRSSAAIRNGRAYYEVTLLTNGTVLVGWVSDDCSLRRKTSGVGDSPSSYAIDINRQNMWHNGPRPFSTPSSIRGKIGDTIGCLLDIDRGKMSFTLNGEAIGDVFYAKVAASSSIATALKIAPLLSPRNNDSQSSTINSRTLESYETKVTELMSMGCSRRLSVEALEKNGQNVAHALEWLLHHSEDAPIISTPEPVEALANTTQLAPNEWQMGNGLRPAVSLGPMGCQGVQWNLGEDTFLYAPSGFSSVLSYISSTDHQFQVFDWSEDGWEFVQARHKVLDLFPELLHRFVLNEGDGGQVQDLNGKGKGQISFIGLGTPNPWKSWIYSPIHNDQLGVWGYRFSIIAHYYQNGLPRTRFLCNSRFTSPGLSLKSSLQLVQYINQRNRQFDTNHILRASWSDFTLRDEDWVRWPLLCEMATGSSSSDSMNEINQETLALRFKWLQEFNSAVHRVLPYTQFVTDMCPLSLQSMVFSCRGLIFHALKKSIWDDCLKRTQRSGVSLEMTLNRPKAMRQRASGLVDSDARTTLFAQAFRQLNSSDNHHFRRHDNVYYVKFMGENAEDAGGPYRETFAQYASELHSPQIPMFLQTPNAAHNVGLEREKWVVNPSAFSSVRLRRRIFEFLGKLMGACVRSKDYFALNLVGLVWKLLVNEETNLDDLEALDKMLVQSMSKMRTIDQLGVTESMFEDIVLETFTTLSTDNRVVELKPGGAAIPVTFHSRLEFADLVEHFRLHEFDTVVKYIQAGLAKVLPVSLMGIFTGLEFELMVCGSPEVDIDLLAQCTEYSSCSATDQHVVWFWNTLRKFSHEERSAFLRFVWGRSRLPHTAAEFPQSFKLQSFNKSPADTYLPVAHTCFFAIEVPAYSSEELLAKKLIYAIYNCQEIDADGDSLAANQLGWDD</sequence>
<dbReference type="Gene3D" id="2.30.30.40">
    <property type="entry name" value="SH3 Domains"/>
    <property type="match status" value="2"/>
</dbReference>
<protein>
    <recommendedName>
        <fullName evidence="10">HECT domain-containing protein</fullName>
    </recommendedName>
</protein>
<dbReference type="GO" id="GO:0046872">
    <property type="term" value="F:metal ion binding"/>
    <property type="evidence" value="ECO:0007669"/>
    <property type="project" value="InterPro"/>
</dbReference>
<dbReference type="Gene3D" id="2.60.120.290">
    <property type="entry name" value="Spermadhesin, CUB domain"/>
    <property type="match status" value="3"/>
</dbReference>
<dbReference type="InterPro" id="IPR035983">
    <property type="entry name" value="Hect_E3_ubiquitin_ligase"/>
</dbReference>
<dbReference type="InterPro" id="IPR001870">
    <property type="entry name" value="B30.2/SPRY"/>
</dbReference>
<evidence type="ECO:0000313" key="9">
    <source>
        <dbReference type="Proteomes" id="UP000481153"/>
    </source>
</evidence>
<evidence type="ECO:0000256" key="1">
    <source>
        <dbReference type="ARBA" id="ARBA00022786"/>
    </source>
</evidence>
<dbReference type="Pfam" id="PF00622">
    <property type="entry name" value="SPRY"/>
    <property type="match status" value="1"/>
</dbReference>
<evidence type="ECO:0000259" key="4">
    <source>
        <dbReference type="PROSITE" id="PS50030"/>
    </source>
</evidence>
<dbReference type="VEuPathDB" id="FungiDB:AeMF1_000161"/>
<feature type="domain" description="MIB/HERC2" evidence="7">
    <location>
        <begin position="3363"/>
        <end position="3441"/>
    </location>
</feature>
<dbReference type="Pfam" id="PF22562">
    <property type="entry name" value="UBA_7"/>
    <property type="match status" value="1"/>
</dbReference>
<dbReference type="InterPro" id="IPR043136">
    <property type="entry name" value="B30.2/SPRY_sf"/>
</dbReference>
<evidence type="ECO:0000259" key="5">
    <source>
        <dbReference type="PROSITE" id="PS50188"/>
    </source>
</evidence>
<dbReference type="PROSITE" id="PS50188">
    <property type="entry name" value="B302_SPRY"/>
    <property type="match status" value="1"/>
</dbReference>
<reference evidence="8 9" key="1">
    <citation type="submission" date="2019-07" db="EMBL/GenBank/DDBJ databases">
        <title>Genomics analysis of Aphanomyces spp. identifies a new class of oomycete effector associated with host adaptation.</title>
        <authorList>
            <person name="Gaulin E."/>
        </authorList>
    </citation>
    <scope>NUCLEOTIDE SEQUENCE [LARGE SCALE GENOMIC DNA]</scope>
    <source>
        <strain evidence="8 9">ATCC 201684</strain>
    </source>
</reference>
<proteinExistence type="predicted"/>
<dbReference type="SUPFAM" id="SSF46934">
    <property type="entry name" value="UBA-like"/>
    <property type="match status" value="1"/>
</dbReference>
<dbReference type="Gene3D" id="3.30.2410.10">
    <property type="entry name" value="Hect, E3 ligase catalytic domain"/>
    <property type="match status" value="1"/>
</dbReference>
<dbReference type="Pfam" id="PF13385">
    <property type="entry name" value="Laminin_G_3"/>
    <property type="match status" value="1"/>
</dbReference>
<dbReference type="EMBL" id="VJMJ01000102">
    <property type="protein sequence ID" value="KAF0734950.1"/>
    <property type="molecule type" value="Genomic_DNA"/>
</dbReference>
<dbReference type="Pfam" id="PF00632">
    <property type="entry name" value="HECT"/>
    <property type="match status" value="1"/>
</dbReference>
<feature type="compositionally biased region" description="Polar residues" evidence="3">
    <location>
        <begin position="2629"/>
        <end position="2645"/>
    </location>
</feature>
<feature type="domain" description="HECT" evidence="6">
    <location>
        <begin position="4213"/>
        <end position="4563"/>
    </location>
</feature>
<dbReference type="InterPro" id="IPR042469">
    <property type="entry name" value="HECTD3"/>
</dbReference>
<dbReference type="Gene3D" id="2.60.120.920">
    <property type="match status" value="1"/>
</dbReference>
<dbReference type="SMART" id="SM00449">
    <property type="entry name" value="SPRY"/>
    <property type="match status" value="1"/>
</dbReference>
<feature type="active site" description="Glycyl thioester intermediate" evidence="2">
    <location>
        <position position="4526"/>
    </location>
</feature>
<dbReference type="InterPro" id="IPR013320">
    <property type="entry name" value="ConA-like_dom_sf"/>
</dbReference>
<dbReference type="InterPro" id="IPR003877">
    <property type="entry name" value="SPRY_dom"/>
</dbReference>
<dbReference type="PANTHER" id="PTHR46654:SF1">
    <property type="entry name" value="E3 UBIQUITIN-PROTEIN LIGASE HECTD3"/>
    <property type="match status" value="1"/>
</dbReference>
<feature type="domain" description="UBA" evidence="4">
    <location>
        <begin position="3817"/>
        <end position="3857"/>
    </location>
</feature>
<evidence type="ECO:0000259" key="6">
    <source>
        <dbReference type="PROSITE" id="PS50237"/>
    </source>
</evidence>
<dbReference type="InterPro" id="IPR009060">
    <property type="entry name" value="UBA-like_sf"/>
</dbReference>
<feature type="region of interest" description="Disordered" evidence="3">
    <location>
        <begin position="80"/>
        <end position="102"/>
    </location>
</feature>
<dbReference type="SUPFAM" id="SSF49899">
    <property type="entry name" value="Concanavalin A-like lectins/glucanases"/>
    <property type="match status" value="3"/>
</dbReference>
<dbReference type="InterPro" id="IPR015940">
    <property type="entry name" value="UBA"/>
</dbReference>
<feature type="domain" description="B30.2/SPRY" evidence="5">
    <location>
        <begin position="3624"/>
        <end position="3818"/>
    </location>
</feature>
<feature type="region of interest" description="Disordered" evidence="3">
    <location>
        <begin position="2627"/>
        <end position="2649"/>
    </location>
</feature>
<dbReference type="InterPro" id="IPR037252">
    <property type="entry name" value="Mib_Herc2_sf"/>
</dbReference>
<evidence type="ECO:0000256" key="2">
    <source>
        <dbReference type="PROSITE-ProRule" id="PRU00104"/>
    </source>
</evidence>
<accession>A0A6G0X4Z1</accession>
<dbReference type="InterPro" id="IPR000569">
    <property type="entry name" value="HECT_dom"/>
</dbReference>
<dbReference type="GO" id="GO:0004842">
    <property type="term" value="F:ubiquitin-protein transferase activity"/>
    <property type="evidence" value="ECO:0007669"/>
    <property type="project" value="InterPro"/>
</dbReference>
<gene>
    <name evidence="8" type="ORF">Ae201684_008427</name>
</gene>
<evidence type="ECO:0000313" key="8">
    <source>
        <dbReference type="EMBL" id="KAF0734950.1"/>
    </source>
</evidence>
<dbReference type="PANTHER" id="PTHR46654">
    <property type="entry name" value="E3 UBIQUITIN-PROTEIN LIGASE HECTD3"/>
    <property type="match status" value="1"/>
</dbReference>
<dbReference type="Proteomes" id="UP000481153">
    <property type="component" value="Unassembled WGS sequence"/>
</dbReference>
<dbReference type="GO" id="GO:0016567">
    <property type="term" value="P:protein ubiquitination"/>
    <property type="evidence" value="ECO:0007669"/>
    <property type="project" value="InterPro"/>
</dbReference>
<evidence type="ECO:0000256" key="3">
    <source>
        <dbReference type="SAM" id="MobiDB-lite"/>
    </source>
</evidence>
<dbReference type="PROSITE" id="PS50030">
    <property type="entry name" value="UBA"/>
    <property type="match status" value="1"/>
</dbReference>
<evidence type="ECO:0000259" key="7">
    <source>
        <dbReference type="PROSITE" id="PS51416"/>
    </source>
</evidence>
<dbReference type="SUPFAM" id="SSF159034">
    <property type="entry name" value="Mib/herc2 domain-like"/>
    <property type="match status" value="2"/>
</dbReference>